<dbReference type="InterPro" id="IPR004682">
    <property type="entry name" value="TRAP_DctP"/>
</dbReference>
<dbReference type="OrthoDB" id="8016675at2"/>
<accession>A0A433XKX8</accession>
<dbReference type="InterPro" id="IPR038404">
    <property type="entry name" value="TRAP_DctP_sf"/>
</dbReference>
<keyword evidence="7" id="KW-1185">Reference proteome</keyword>
<dbReference type="InterPro" id="IPR018389">
    <property type="entry name" value="DctP_fam"/>
</dbReference>
<dbReference type="AlphaFoldDB" id="A0A433XKX8"/>
<dbReference type="Proteomes" id="UP000281547">
    <property type="component" value="Unassembled WGS sequence"/>
</dbReference>
<comment type="similarity">
    <text evidence="2">Belongs to the bacterial solute-binding protein 7 family.</text>
</comment>
<evidence type="ECO:0000256" key="2">
    <source>
        <dbReference type="ARBA" id="ARBA00009023"/>
    </source>
</evidence>
<dbReference type="Pfam" id="PF03480">
    <property type="entry name" value="DctP"/>
    <property type="match status" value="1"/>
</dbReference>
<sequence>MLKALMIAGLAATVTAAPVLAQDANLIRFGFSSVADLENDNGATAWLFKQYVESRTDDLEVGIYGSSEIGSDQDVIQALQLGSGATMHIGGTALFNSFLPRVGVLDLPFMWEDYEHVGAALDGEVGDVLAAEFEQAGFKVLGWGFSWGYRNVVTRGRTVESPDDIAGLKLRTIQSPIYVAALNAMGANATPMAFGEVYTALQTGVLDGFEHAASMVYSSNLFEVTDSVALTRHLFGPTVMTYSLPLWNQLSAEQQELLQEAADFAIEVSRALAPGREQQALQLLIDEGMTITEVDTTRFAEAAIPLQDELAADAGATDLLEQIRAAAN</sequence>
<keyword evidence="3" id="KW-0813">Transport</keyword>
<organism evidence="6 7">
    <name type="scientific">Arsenicitalea aurantiaca</name>
    <dbReference type="NCBI Taxonomy" id="1783274"/>
    <lineage>
        <taxon>Bacteria</taxon>
        <taxon>Pseudomonadati</taxon>
        <taxon>Pseudomonadota</taxon>
        <taxon>Alphaproteobacteria</taxon>
        <taxon>Hyphomicrobiales</taxon>
        <taxon>Devosiaceae</taxon>
        <taxon>Arsenicitalea</taxon>
    </lineage>
</organism>
<dbReference type="PIRSF" id="PIRSF006470">
    <property type="entry name" value="DctB"/>
    <property type="match status" value="1"/>
</dbReference>
<gene>
    <name evidence="6" type="ORF">EMQ25_01895</name>
</gene>
<dbReference type="PANTHER" id="PTHR33376:SF4">
    <property type="entry name" value="SIALIC ACID-BINDING PERIPLASMIC PROTEIN SIAP"/>
    <property type="match status" value="1"/>
</dbReference>
<feature type="signal peptide" evidence="5">
    <location>
        <begin position="1"/>
        <end position="21"/>
    </location>
</feature>
<dbReference type="CDD" id="cd13603">
    <property type="entry name" value="PBP2_TRAP_Siap_TeaA_like"/>
    <property type="match status" value="1"/>
</dbReference>
<proteinExistence type="inferred from homology"/>
<dbReference type="NCBIfam" id="NF037995">
    <property type="entry name" value="TRAP_S1"/>
    <property type="match status" value="1"/>
</dbReference>
<evidence type="ECO:0000313" key="6">
    <source>
        <dbReference type="EMBL" id="RUT34740.1"/>
    </source>
</evidence>
<evidence type="ECO:0000256" key="3">
    <source>
        <dbReference type="ARBA" id="ARBA00022448"/>
    </source>
</evidence>
<evidence type="ECO:0000256" key="4">
    <source>
        <dbReference type="ARBA" id="ARBA00022729"/>
    </source>
</evidence>
<dbReference type="Gene3D" id="3.40.190.170">
    <property type="entry name" value="Bacterial extracellular solute-binding protein, family 7"/>
    <property type="match status" value="1"/>
</dbReference>
<dbReference type="GO" id="GO:0030288">
    <property type="term" value="C:outer membrane-bounded periplasmic space"/>
    <property type="evidence" value="ECO:0007669"/>
    <property type="project" value="InterPro"/>
</dbReference>
<reference evidence="6 7" key="1">
    <citation type="journal article" date="2016" name="Int. J. Syst. Evol. Microbiol.">
        <title>Arsenicitalea aurantiaca gen. nov., sp. nov., a new member of the family Hyphomicrobiaceae, isolated from high-arsenic sediment.</title>
        <authorList>
            <person name="Mu Y."/>
            <person name="Zhou L."/>
            <person name="Zeng X.C."/>
            <person name="Liu L."/>
            <person name="Pan Y."/>
            <person name="Chen X."/>
            <person name="Wang J."/>
            <person name="Li S."/>
            <person name="Li W.J."/>
            <person name="Wang Y."/>
        </authorList>
    </citation>
    <scope>NUCLEOTIDE SEQUENCE [LARGE SCALE GENOMIC DNA]</scope>
    <source>
        <strain evidence="6 7">42-50</strain>
    </source>
</reference>
<dbReference type="PANTHER" id="PTHR33376">
    <property type="match status" value="1"/>
</dbReference>
<feature type="chain" id="PRO_5019445877" evidence="5">
    <location>
        <begin position="22"/>
        <end position="328"/>
    </location>
</feature>
<comment type="caution">
    <text evidence="6">The sequence shown here is derived from an EMBL/GenBank/DDBJ whole genome shotgun (WGS) entry which is preliminary data.</text>
</comment>
<evidence type="ECO:0000256" key="1">
    <source>
        <dbReference type="ARBA" id="ARBA00004196"/>
    </source>
</evidence>
<name>A0A433XKX8_9HYPH</name>
<dbReference type="EMBL" id="RZNJ01000001">
    <property type="protein sequence ID" value="RUT34740.1"/>
    <property type="molecule type" value="Genomic_DNA"/>
</dbReference>
<evidence type="ECO:0000313" key="7">
    <source>
        <dbReference type="Proteomes" id="UP000281547"/>
    </source>
</evidence>
<comment type="subcellular location">
    <subcellularLocation>
        <location evidence="1">Cell envelope</location>
    </subcellularLocation>
</comment>
<dbReference type="GO" id="GO:0055085">
    <property type="term" value="P:transmembrane transport"/>
    <property type="evidence" value="ECO:0007669"/>
    <property type="project" value="InterPro"/>
</dbReference>
<dbReference type="RefSeq" id="WP_127186859.1">
    <property type="nucleotide sequence ID" value="NZ_RZNJ01000001.1"/>
</dbReference>
<dbReference type="NCBIfam" id="TIGR00787">
    <property type="entry name" value="dctP"/>
    <property type="match status" value="1"/>
</dbReference>
<protein>
    <submittedName>
        <fullName evidence="6">TRAP transporter substrate-binding protein</fullName>
    </submittedName>
</protein>
<evidence type="ECO:0000256" key="5">
    <source>
        <dbReference type="SAM" id="SignalP"/>
    </source>
</evidence>
<keyword evidence="4 5" id="KW-0732">Signal</keyword>